<dbReference type="InterPro" id="IPR044880">
    <property type="entry name" value="NCX_ion-bd_dom_sf"/>
</dbReference>
<dbReference type="EMBL" id="ATHJ01000057">
    <property type="protein sequence ID" value="EPR43207.1"/>
    <property type="molecule type" value="Genomic_DNA"/>
</dbReference>
<dbReference type="eggNOG" id="COG0530">
    <property type="taxonomic scope" value="Bacteria"/>
</dbReference>
<feature type="transmembrane region" description="Helical" evidence="5">
    <location>
        <begin position="174"/>
        <end position="192"/>
    </location>
</feature>
<feature type="transmembrane region" description="Helical" evidence="5">
    <location>
        <begin position="302"/>
        <end position="321"/>
    </location>
</feature>
<evidence type="ECO:0000313" key="7">
    <source>
        <dbReference type="EMBL" id="EPR43207.1"/>
    </source>
</evidence>
<sequence>METVLFIAGLALLIVGAEALVRGASRLAAAFGVSPLVIGLTVVAFGTSSPELAVSFKSTFSGQTGIALGNVVGSNILNVLLILGISALISPLAVSQQLVRLDVPLMLALSIIVLIFSLDDNLGRIDGLILVVGLVVYLSFLISQSRRESAAVSGEYEKAFGIEDAAAGSRLKNVILIIAGFAMLVLGSRWMVDSAVAFARHIGVSELVIGLTIVAAGTSLPEVVTSVIAAIRGERDIAVGNVVGSNIFNIMAVLGLTSAFAPAGIEVPPAVIRFDIPVMVAVAFACLPIFFTGGVISRREGLLLLGYYAAYTAYLVMAATHHDALPTFSAVMLYFVIPLTVVTLFNIVVGEIRRRNK</sequence>
<name>S7U1L7_DESML</name>
<dbReference type="InterPro" id="IPR004481">
    <property type="entry name" value="K/Na/Ca-exchanger"/>
</dbReference>
<feature type="transmembrane region" description="Helical" evidence="5">
    <location>
        <begin position="124"/>
        <end position="142"/>
    </location>
</feature>
<dbReference type="PANTHER" id="PTHR10846:SF8">
    <property type="entry name" value="INNER MEMBRANE PROTEIN YRBG"/>
    <property type="match status" value="1"/>
</dbReference>
<evidence type="ECO:0000256" key="1">
    <source>
        <dbReference type="ARBA" id="ARBA00004141"/>
    </source>
</evidence>
<dbReference type="GO" id="GO:0005886">
    <property type="term" value="C:plasma membrane"/>
    <property type="evidence" value="ECO:0007669"/>
    <property type="project" value="TreeGrafter"/>
</dbReference>
<evidence type="ECO:0000256" key="3">
    <source>
        <dbReference type="ARBA" id="ARBA00022989"/>
    </source>
</evidence>
<feature type="transmembrane region" description="Helical" evidence="5">
    <location>
        <begin position="243"/>
        <end position="265"/>
    </location>
</feature>
<dbReference type="NCBIfam" id="TIGR00367">
    <property type="entry name" value="calcium/sodium antiporter"/>
    <property type="match status" value="1"/>
</dbReference>
<feature type="transmembrane region" description="Helical" evidence="5">
    <location>
        <begin position="101"/>
        <end position="118"/>
    </location>
</feature>
<accession>S7U1L7</accession>
<proteinExistence type="predicted"/>
<keyword evidence="4 5" id="KW-0472">Membrane</keyword>
<dbReference type="PANTHER" id="PTHR10846">
    <property type="entry name" value="SODIUM/POTASSIUM/CALCIUM EXCHANGER"/>
    <property type="match status" value="1"/>
</dbReference>
<feature type="transmembrane region" description="Helical" evidence="5">
    <location>
        <begin position="207"/>
        <end position="231"/>
    </location>
</feature>
<dbReference type="Gene3D" id="6.10.280.80">
    <property type="entry name" value="NCX, peripheral helical region"/>
    <property type="match status" value="1"/>
</dbReference>
<evidence type="ECO:0000256" key="2">
    <source>
        <dbReference type="ARBA" id="ARBA00022692"/>
    </source>
</evidence>
<evidence type="ECO:0000313" key="8">
    <source>
        <dbReference type="Proteomes" id="UP000014977"/>
    </source>
</evidence>
<reference evidence="7 8" key="1">
    <citation type="journal article" date="2013" name="Genome Announc.">
        <title>Draft genome sequences for three mercury-methylating, sulfate-reducing bacteria.</title>
        <authorList>
            <person name="Brown S.D."/>
            <person name="Hurt R.A.Jr."/>
            <person name="Gilmour C.C."/>
            <person name="Elias D.A."/>
        </authorList>
    </citation>
    <scope>NUCLEOTIDE SEQUENCE [LARGE SCALE GENOMIC DNA]</scope>
    <source>
        <strain evidence="7 8">DSM 2059</strain>
    </source>
</reference>
<gene>
    <name evidence="7" type="ORF">dsmv_1233</name>
</gene>
<dbReference type="GO" id="GO:0006874">
    <property type="term" value="P:intracellular calcium ion homeostasis"/>
    <property type="evidence" value="ECO:0007669"/>
    <property type="project" value="TreeGrafter"/>
</dbReference>
<keyword evidence="2 5" id="KW-0812">Transmembrane</keyword>
<dbReference type="Gene3D" id="1.20.1420.30">
    <property type="entry name" value="NCX, central ion-binding region"/>
    <property type="match status" value="1"/>
</dbReference>
<comment type="caution">
    <text evidence="7">The sequence shown here is derived from an EMBL/GenBank/DDBJ whole genome shotgun (WGS) entry which is preliminary data.</text>
</comment>
<dbReference type="OrthoDB" id="9794225at2"/>
<comment type="subcellular location">
    <subcellularLocation>
        <location evidence="1">Membrane</location>
        <topology evidence="1">Multi-pass membrane protein</topology>
    </subcellularLocation>
</comment>
<keyword evidence="8" id="KW-1185">Reference proteome</keyword>
<protein>
    <submittedName>
        <fullName evidence="7">Na+/Ca+ antiporter, CaCA family</fullName>
    </submittedName>
</protein>
<keyword evidence="3 5" id="KW-1133">Transmembrane helix</keyword>
<dbReference type="Proteomes" id="UP000014977">
    <property type="component" value="Unassembled WGS sequence"/>
</dbReference>
<evidence type="ECO:0000256" key="4">
    <source>
        <dbReference type="ARBA" id="ARBA00023136"/>
    </source>
</evidence>
<dbReference type="PATRIC" id="fig|1121405.3.peg.525"/>
<dbReference type="Pfam" id="PF01699">
    <property type="entry name" value="Na_Ca_ex"/>
    <property type="match status" value="2"/>
</dbReference>
<feature type="domain" description="Sodium/calcium exchanger membrane region" evidence="6">
    <location>
        <begin position="3"/>
        <end position="142"/>
    </location>
</feature>
<evidence type="ECO:0000256" key="5">
    <source>
        <dbReference type="SAM" id="Phobius"/>
    </source>
</evidence>
<dbReference type="RefSeq" id="WP_020875580.1">
    <property type="nucleotide sequence ID" value="NZ_ATHJ01000057.1"/>
</dbReference>
<organism evidence="7 8">
    <name type="scientific">Desulfococcus multivorans DSM 2059</name>
    <dbReference type="NCBI Taxonomy" id="1121405"/>
    <lineage>
        <taxon>Bacteria</taxon>
        <taxon>Pseudomonadati</taxon>
        <taxon>Thermodesulfobacteriota</taxon>
        <taxon>Desulfobacteria</taxon>
        <taxon>Desulfobacterales</taxon>
        <taxon>Desulfococcaceae</taxon>
        <taxon>Desulfococcus</taxon>
    </lineage>
</organism>
<feature type="transmembrane region" description="Helical" evidence="5">
    <location>
        <begin position="76"/>
        <end position="94"/>
    </location>
</feature>
<feature type="transmembrane region" description="Helical" evidence="5">
    <location>
        <begin position="327"/>
        <end position="349"/>
    </location>
</feature>
<evidence type="ECO:0000259" key="6">
    <source>
        <dbReference type="Pfam" id="PF01699"/>
    </source>
</evidence>
<dbReference type="AlphaFoldDB" id="S7U1L7"/>
<dbReference type="STRING" id="897.B2D07_08150"/>
<dbReference type="GO" id="GO:0008273">
    <property type="term" value="F:calcium, potassium:sodium antiporter activity"/>
    <property type="evidence" value="ECO:0007669"/>
    <property type="project" value="TreeGrafter"/>
</dbReference>
<dbReference type="InterPro" id="IPR004837">
    <property type="entry name" value="NaCa_Exmemb"/>
</dbReference>
<feature type="domain" description="Sodium/calcium exchanger membrane region" evidence="6">
    <location>
        <begin position="174"/>
        <end position="316"/>
    </location>
</feature>
<feature type="transmembrane region" description="Helical" evidence="5">
    <location>
        <begin position="271"/>
        <end position="290"/>
    </location>
</feature>
<dbReference type="GO" id="GO:0005262">
    <property type="term" value="F:calcium channel activity"/>
    <property type="evidence" value="ECO:0007669"/>
    <property type="project" value="TreeGrafter"/>
</dbReference>